<name>A0A8X7NTB7_CANPA</name>
<sequence length="324" mass="37020">MNKLRILIEQRVPIKNIHIPNELTSYASQLELVDFVKPQIENNPFYFRKLLSKYINEIEELNEETSDELYELYVDEKILNAKELPPDVPDMIKYHISGFNTDSFGDDDVVVMKEMPKLISGNNTTGLRTWEAALYLSNILNVHEACSKILPFDLTDKTVVELGCGTGLLGLSLAKHHHKRLSPLKRVIMTDGSGTVFDNINETLRSNSLQDLKVLQFQQLIWGEPLTIEGSVEVIVAADITYDSRILEPLCRTIDDFFNLKSLQCAVIAATVRNIDTINLWEKELEKWFPKRWGIAIREGSLGKIEANCYFDANTPEIRVYTIK</sequence>
<dbReference type="GO" id="GO:0008757">
    <property type="term" value="F:S-adenosylmethionine-dependent methyltransferase activity"/>
    <property type="evidence" value="ECO:0007669"/>
    <property type="project" value="UniProtKB-ARBA"/>
</dbReference>
<proteinExistence type="predicted"/>
<dbReference type="PANTHER" id="PTHR14614:SF130">
    <property type="entry name" value="PROTEIN-LYSINE N-METHYLTRANSFERASE EEF2KMT"/>
    <property type="match status" value="1"/>
</dbReference>
<dbReference type="AlphaFoldDB" id="A0A8X7NTB7"/>
<keyword evidence="1" id="KW-0808">Transferase</keyword>
<dbReference type="Pfam" id="PF10294">
    <property type="entry name" value="Methyltransf_16"/>
    <property type="match status" value="1"/>
</dbReference>
<evidence type="ECO:0000313" key="2">
    <source>
        <dbReference type="Proteomes" id="UP000590412"/>
    </source>
</evidence>
<gene>
    <name evidence="1" type="ORF">FOB60_001315</name>
</gene>
<dbReference type="Proteomes" id="UP000590412">
    <property type="component" value="Unassembled WGS sequence"/>
</dbReference>
<dbReference type="InterPro" id="IPR029063">
    <property type="entry name" value="SAM-dependent_MTases_sf"/>
</dbReference>
<protein>
    <submittedName>
        <fullName evidence="1">Putative methyltransferase family protein</fullName>
    </submittedName>
</protein>
<dbReference type="GO" id="GO:0032259">
    <property type="term" value="P:methylation"/>
    <property type="evidence" value="ECO:0007669"/>
    <property type="project" value="UniProtKB-KW"/>
</dbReference>
<accession>A0A8X7NTB7</accession>
<dbReference type="SUPFAM" id="SSF53335">
    <property type="entry name" value="S-adenosyl-L-methionine-dependent methyltransferases"/>
    <property type="match status" value="1"/>
</dbReference>
<comment type="caution">
    <text evidence="1">The sequence shown here is derived from an EMBL/GenBank/DDBJ whole genome shotgun (WGS) entry which is preliminary data.</text>
</comment>
<evidence type="ECO:0000313" key="1">
    <source>
        <dbReference type="EMBL" id="KAF6059733.1"/>
    </source>
</evidence>
<dbReference type="GO" id="GO:0005737">
    <property type="term" value="C:cytoplasm"/>
    <property type="evidence" value="ECO:0007669"/>
    <property type="project" value="TreeGrafter"/>
</dbReference>
<dbReference type="EMBL" id="JABWAB010000001">
    <property type="protein sequence ID" value="KAF6059733.1"/>
    <property type="molecule type" value="Genomic_DNA"/>
</dbReference>
<dbReference type="InterPro" id="IPR019410">
    <property type="entry name" value="Methyltransf_16"/>
</dbReference>
<organism evidence="1 2">
    <name type="scientific">Candida parapsilosis</name>
    <name type="common">Yeast</name>
    <dbReference type="NCBI Taxonomy" id="5480"/>
    <lineage>
        <taxon>Eukaryota</taxon>
        <taxon>Fungi</taxon>
        <taxon>Dikarya</taxon>
        <taxon>Ascomycota</taxon>
        <taxon>Saccharomycotina</taxon>
        <taxon>Pichiomycetes</taxon>
        <taxon>Debaryomycetaceae</taxon>
        <taxon>Candida/Lodderomyces clade</taxon>
        <taxon>Candida</taxon>
    </lineage>
</organism>
<dbReference type="Gene3D" id="3.40.50.150">
    <property type="entry name" value="Vaccinia Virus protein VP39"/>
    <property type="match status" value="1"/>
</dbReference>
<reference evidence="1" key="1">
    <citation type="submission" date="2020-03" db="EMBL/GenBank/DDBJ databases">
        <title>FDA dAtabase for Regulatory Grade micrObial Sequences (FDA-ARGOS): Supporting development and validation of Infectious Disease Dx tests.</title>
        <authorList>
            <person name="Campos J."/>
            <person name="Goldberg B."/>
            <person name="Tallon L."/>
            <person name="Sadzewicz L."/>
            <person name="Vavikolanu K."/>
            <person name="Mehta A."/>
            <person name="Aluvathingal J."/>
            <person name="Nadendla S."/>
            <person name="Nandy P."/>
            <person name="Geyer C."/>
            <person name="Yan Y."/>
            <person name="Sichtig H."/>
        </authorList>
    </citation>
    <scope>NUCLEOTIDE SEQUENCE [LARGE SCALE GENOMIC DNA]</scope>
    <source>
        <strain evidence="1">FDAARGOS_652</strain>
    </source>
</reference>
<dbReference type="PANTHER" id="PTHR14614">
    <property type="entry name" value="HEPATOCELLULAR CARCINOMA-ASSOCIATED ANTIGEN"/>
    <property type="match status" value="1"/>
</dbReference>
<dbReference type="OrthoDB" id="194386at2759"/>
<keyword evidence="1" id="KW-0489">Methyltransferase</keyword>